<evidence type="ECO:0000313" key="2">
    <source>
        <dbReference type="EMBL" id="KAH0539214.1"/>
    </source>
</evidence>
<feature type="chain" id="PRO_5043619521" evidence="1">
    <location>
        <begin position="24"/>
        <end position="310"/>
    </location>
</feature>
<evidence type="ECO:0000256" key="1">
    <source>
        <dbReference type="SAM" id="SignalP"/>
    </source>
</evidence>
<dbReference type="EMBL" id="JAHXZJ010002609">
    <property type="protein sequence ID" value="KAH0539214.1"/>
    <property type="molecule type" value="Genomic_DNA"/>
</dbReference>
<comment type="caution">
    <text evidence="2">The sequence shown here is derived from an EMBL/GenBank/DDBJ whole genome shotgun (WGS) entry which is preliminary data.</text>
</comment>
<reference evidence="2 3" key="1">
    <citation type="journal article" date="2021" name="J. Hered.">
        <title>A chromosome-level genome assembly of the parasitoid wasp, Cotesia glomerata (Hymenoptera: Braconidae).</title>
        <authorList>
            <person name="Pinto B.J."/>
            <person name="Weis J.J."/>
            <person name="Gamble T."/>
            <person name="Ode P.J."/>
            <person name="Paul R."/>
            <person name="Zaspel J.M."/>
        </authorList>
    </citation>
    <scope>NUCLEOTIDE SEQUENCE [LARGE SCALE GENOMIC DNA]</scope>
    <source>
        <strain evidence="2">CgM1</strain>
    </source>
</reference>
<proteinExistence type="predicted"/>
<feature type="signal peptide" evidence="1">
    <location>
        <begin position="1"/>
        <end position="23"/>
    </location>
</feature>
<evidence type="ECO:0000313" key="3">
    <source>
        <dbReference type="Proteomes" id="UP000826195"/>
    </source>
</evidence>
<accession>A0AAV7I0Q7</accession>
<protein>
    <submittedName>
        <fullName evidence="2">Uncharacterized protein</fullName>
    </submittedName>
</protein>
<gene>
    <name evidence="2" type="ORF">KQX54_002239</name>
</gene>
<sequence length="310" mass="34444">MALTRSFFFGILCLSLTILSIIADEECDASKCPGPLKYYEDVKCKPVYKTPDSCCPYKFDCDHLKERSKETCMVNGHEYKIGDSLREEDASPCDIGCSCQKTRGVAQFSCAAVDCPEEENISPGCYARQSALDCCSNGVICLEKPEDIPTCEVDGKIYKGGEYFKPTAEPNKNCYCASGYTGENIEPFCKIATNVCGAELYHAYEIHNDCVPVYYNSESPQSSCSFAYRCQNKRDSVIKRLKTLEDPENTEMDITCKFGDLTMDYGDELIQSTDYSSVCVKCVCEVGPVPTCQRLPDSECDVTKHPPFGD</sequence>
<keyword evidence="1" id="KW-0732">Signal</keyword>
<dbReference type="Proteomes" id="UP000826195">
    <property type="component" value="Unassembled WGS sequence"/>
</dbReference>
<dbReference type="AlphaFoldDB" id="A0AAV7I0Q7"/>
<keyword evidence="3" id="KW-1185">Reference proteome</keyword>
<name>A0AAV7I0Q7_COTGL</name>
<organism evidence="2 3">
    <name type="scientific">Cotesia glomerata</name>
    <name type="common">Lepidopteran parasitic wasp</name>
    <name type="synonym">Apanteles glomeratus</name>
    <dbReference type="NCBI Taxonomy" id="32391"/>
    <lineage>
        <taxon>Eukaryota</taxon>
        <taxon>Metazoa</taxon>
        <taxon>Ecdysozoa</taxon>
        <taxon>Arthropoda</taxon>
        <taxon>Hexapoda</taxon>
        <taxon>Insecta</taxon>
        <taxon>Pterygota</taxon>
        <taxon>Neoptera</taxon>
        <taxon>Endopterygota</taxon>
        <taxon>Hymenoptera</taxon>
        <taxon>Apocrita</taxon>
        <taxon>Ichneumonoidea</taxon>
        <taxon>Braconidae</taxon>
        <taxon>Microgastrinae</taxon>
        <taxon>Cotesia</taxon>
    </lineage>
</organism>